<dbReference type="GeneID" id="80518930"/>
<sequence length="522" mass="61842">MMYLLIMLKMMRRDDFMEELRPTFVPNNNAASINYSEYFIMRMKEYLMRIPNKNKILFVLKILLLLNWDKTYGIVHNFLRKYYVLNIKKYIPKLSFYKTNIKTVGPLLSSKIPQIAHKYVKDKSLLIHYGGNIDSTEYYINKDGIEFDHDEVHYYCYRGSMSSSTSSNEYTDYILECSSNLSYEETSKRINKLLSEFKPENVYVYDGTALDLGTHNASKIDRTMESIFLQEDVEKEIKNFVLMYDKFKEEYNKLGILFKNTFLVYGKPGTGKTTLAKVIASELRRDIVLFNLKDIKNIKQLQGLIYKYKNAVIVFEELDCLIERIKKRNEQKEILKNNFKNNVDHSNNGKFNKKYVYPYDEQQMHMTLNQYDEDDLDLSDFLEILDGMRSTEDSIMFFTTNYINRIDPAFKRQGRVNYLIEMKLCNKYQLANIYKSILQKDISNELYDAFPEYRYSLSNIIETILKNIFDLKQKKLSDLKLLELIELNHINFISTLDSSLDMESNNNIDHVKDIENNSETTK</sequence>
<dbReference type="RefSeq" id="YP_010782166.1">
    <property type="nucleotide sequence ID" value="NC_075039.1"/>
</dbReference>
<dbReference type="PANTHER" id="PTHR23070">
    <property type="entry name" value="BCS1 AAA-TYPE ATPASE"/>
    <property type="match status" value="1"/>
</dbReference>
<dbReference type="GO" id="GO:0016887">
    <property type="term" value="F:ATP hydrolysis activity"/>
    <property type="evidence" value="ECO:0007669"/>
    <property type="project" value="InterPro"/>
</dbReference>
<proteinExistence type="inferred from homology"/>
<evidence type="ECO:0000256" key="1">
    <source>
        <dbReference type="ARBA" id="ARBA00007448"/>
    </source>
</evidence>
<dbReference type="InterPro" id="IPR003593">
    <property type="entry name" value="AAA+_ATPase"/>
</dbReference>
<reference evidence="3" key="1">
    <citation type="submission" date="2017-01" db="EMBL/GenBank/DDBJ databases">
        <authorList>
            <person name="Assis F.L."/>
            <person name="Abrahao J.S."/>
            <person name="Silva L."/>
            <person name="Khalil J.B."/>
            <person name="Rodrigues R."/>
            <person name="Silva L.S."/>
            <person name="Arantes T."/>
            <person name="Boratto P."/>
            <person name="Andrade M."/>
            <person name="Kroon E.G."/>
            <person name="Ribeiro B."/>
            <person name="Bergier I."/>
            <person name="Seligmann H."/>
            <person name="Ghigo E."/>
            <person name="Colson P."/>
            <person name="Levasseur A."/>
            <person name="Raoult D."/>
            <person name="Scola B.L."/>
        </authorList>
    </citation>
    <scope>NUCLEOTIDE SEQUENCE</scope>
    <source>
        <strain evidence="3">Soda lake</strain>
    </source>
</reference>
<dbReference type="InterPro" id="IPR027417">
    <property type="entry name" value="P-loop_NTPase"/>
</dbReference>
<dbReference type="SMART" id="SM00382">
    <property type="entry name" value="AAA"/>
    <property type="match status" value="1"/>
</dbReference>
<feature type="domain" description="AAA+ ATPase" evidence="2">
    <location>
        <begin position="258"/>
        <end position="426"/>
    </location>
</feature>
<name>A0A6N1NNI1_9VIRU</name>
<dbReference type="Gene3D" id="3.40.50.300">
    <property type="entry name" value="P-loop containing nucleotide triphosphate hydrolases"/>
    <property type="match status" value="1"/>
</dbReference>
<protein>
    <submittedName>
        <fullName evidence="3">ATPase family protein</fullName>
    </submittedName>
</protein>
<dbReference type="EMBL" id="KY523104">
    <property type="protein sequence ID" value="QKU35500.1"/>
    <property type="molecule type" value="Genomic_DNA"/>
</dbReference>
<reference evidence="3" key="2">
    <citation type="journal article" date="2018" name="Nat. Commun.">
        <title>Tailed giant Tupanvirus possesses the most complete translational apparatus of the known virosphere.</title>
        <authorList>
            <person name="Abrahao J."/>
            <person name="Silva L."/>
            <person name="Silva L.S."/>
            <person name="Khalil J.Y.B."/>
            <person name="Rodrigues R."/>
            <person name="Arantes T."/>
            <person name="Assis F."/>
            <person name="Boratto P."/>
            <person name="Andrade M."/>
            <person name="Kroon E.G."/>
            <person name="Ribeiro B."/>
            <person name="Bergier I."/>
            <person name="Seligmann H."/>
            <person name="Ghigo E."/>
            <person name="Colson P."/>
            <person name="Levasseur A."/>
            <person name="Kroemer G."/>
            <person name="Raoult D."/>
            <person name="La Scola B."/>
        </authorList>
    </citation>
    <scope>NUCLEOTIDE SEQUENCE [LARGE SCALE GENOMIC DNA]</scope>
    <source>
        <strain evidence="3">Soda lake</strain>
    </source>
</reference>
<dbReference type="InterPro" id="IPR050747">
    <property type="entry name" value="Mitochondrial_chaperone_BCS1"/>
</dbReference>
<evidence type="ECO:0000313" key="3">
    <source>
        <dbReference type="EMBL" id="QKU35500.1"/>
    </source>
</evidence>
<evidence type="ECO:0000259" key="2">
    <source>
        <dbReference type="SMART" id="SM00382"/>
    </source>
</evidence>
<dbReference type="InterPro" id="IPR003959">
    <property type="entry name" value="ATPase_AAA_core"/>
</dbReference>
<dbReference type="KEGG" id="vg:80518930"/>
<accession>A0A6N1NNI1</accession>
<dbReference type="Pfam" id="PF00004">
    <property type="entry name" value="AAA"/>
    <property type="match status" value="1"/>
</dbReference>
<comment type="similarity">
    <text evidence="1">Belongs to the AAA ATPase family. BCS1 subfamily.</text>
</comment>
<organism evidence="3">
    <name type="scientific">Tupanvirus soda lake</name>
    <dbReference type="NCBI Taxonomy" id="2126985"/>
    <lineage>
        <taxon>Viruses</taxon>
        <taxon>Varidnaviria</taxon>
        <taxon>Bamfordvirae</taxon>
        <taxon>Nucleocytoviricota</taxon>
        <taxon>Megaviricetes</taxon>
        <taxon>Imitervirales</taxon>
        <taxon>Mimiviridae</taxon>
        <taxon>Megamimivirinae</taxon>
        <taxon>Tupanvirus</taxon>
        <taxon>Tupanvirus salinum</taxon>
    </lineage>
</organism>
<dbReference type="GO" id="GO:0005524">
    <property type="term" value="F:ATP binding"/>
    <property type="evidence" value="ECO:0007669"/>
    <property type="project" value="InterPro"/>
</dbReference>
<dbReference type="SUPFAM" id="SSF52540">
    <property type="entry name" value="P-loop containing nucleoside triphosphate hydrolases"/>
    <property type="match status" value="1"/>
</dbReference>